<comment type="caution">
    <text evidence="1">The sequence shown here is derived from an EMBL/GenBank/DDBJ whole genome shotgun (WGS) entry which is preliminary data.</text>
</comment>
<dbReference type="InterPro" id="IPR020835">
    <property type="entry name" value="Catalase_sf"/>
</dbReference>
<dbReference type="EMBL" id="BAAAZA010000023">
    <property type="protein sequence ID" value="GAA3887923.1"/>
    <property type="molecule type" value="Genomic_DNA"/>
</dbReference>
<name>A0ABP7KY40_9ACTN</name>
<dbReference type="Gene3D" id="2.40.180.10">
    <property type="entry name" value="Catalase core domain"/>
    <property type="match status" value="1"/>
</dbReference>
<proteinExistence type="predicted"/>
<protein>
    <submittedName>
        <fullName evidence="1">Catalase family protein</fullName>
    </submittedName>
</protein>
<sequence>MKDSHDSPPKTAGAAPTWYEIHHGGSPEAEEAHFRDLADVIVNIQRTNKQKSGSQVSRRTFHAKIVVGVDNAELAFRDDLPADLHAGKFTAGARLPAIVRLSNASGAVRTDTSPDLRGAALKITLPGGSEHDLLMTSYPVSHARNAAQFVEIAKIGAGPKALVLPRMLAEFGPSETARILGNLKKASRPSASLAQESYWSRGAVLWGDTGPVRFRLSPLGAPTAPTLRPDSTDGLQADFSARLSTSPVRFALHIQKYVSERLTPIEDGAVEWKEAVSPWVSVATLAIPPQSILDAQGRATRDRIDTLAFNPWHAPAEFRPLGNLNRARRTVYAASAREWQAR</sequence>
<accession>A0ABP7KY40</accession>
<gene>
    <name evidence="1" type="ORF">GCM10022207_64200</name>
</gene>
<reference evidence="2" key="1">
    <citation type="journal article" date="2019" name="Int. J. Syst. Evol. Microbiol.">
        <title>The Global Catalogue of Microorganisms (GCM) 10K type strain sequencing project: providing services to taxonomists for standard genome sequencing and annotation.</title>
        <authorList>
            <consortium name="The Broad Institute Genomics Platform"/>
            <consortium name="The Broad Institute Genome Sequencing Center for Infectious Disease"/>
            <person name="Wu L."/>
            <person name="Ma J."/>
        </authorList>
    </citation>
    <scope>NUCLEOTIDE SEQUENCE [LARGE SCALE GENOMIC DNA]</scope>
    <source>
        <strain evidence="2">JCM 16578</strain>
    </source>
</reference>
<evidence type="ECO:0000313" key="1">
    <source>
        <dbReference type="EMBL" id="GAA3887923.1"/>
    </source>
</evidence>
<dbReference type="Proteomes" id="UP001501563">
    <property type="component" value="Unassembled WGS sequence"/>
</dbReference>
<keyword evidence="2" id="KW-1185">Reference proteome</keyword>
<dbReference type="SUPFAM" id="SSF56634">
    <property type="entry name" value="Heme-dependent catalase-like"/>
    <property type="match status" value="1"/>
</dbReference>
<evidence type="ECO:0000313" key="2">
    <source>
        <dbReference type="Proteomes" id="UP001501563"/>
    </source>
</evidence>
<dbReference type="RefSeq" id="WP_345552836.1">
    <property type="nucleotide sequence ID" value="NZ_BAAAZA010000023.1"/>
</dbReference>
<organism evidence="1 2">
    <name type="scientific">Streptomyces lannensis</name>
    <dbReference type="NCBI Taxonomy" id="766498"/>
    <lineage>
        <taxon>Bacteria</taxon>
        <taxon>Bacillati</taxon>
        <taxon>Actinomycetota</taxon>
        <taxon>Actinomycetes</taxon>
        <taxon>Kitasatosporales</taxon>
        <taxon>Streptomycetaceae</taxon>
        <taxon>Streptomyces</taxon>
    </lineage>
</organism>